<dbReference type="InterPro" id="IPR029063">
    <property type="entry name" value="SAM-dependent_MTases_sf"/>
</dbReference>
<dbReference type="RefSeq" id="WP_180915140.1">
    <property type="nucleotide sequence ID" value="NZ_CP059165.1"/>
</dbReference>
<reference evidence="3" key="1">
    <citation type="submission" date="2020-07" db="EMBL/GenBank/DDBJ databases">
        <title>Description of Mycobacterium gordonae subsp. intergordonae subsp.nov. and Mycobacterium gordonae subsp. gordonae subsp. nov.</title>
        <authorList>
            <person name="Huang H."/>
        </authorList>
    </citation>
    <scope>NUCLEOTIDE SEQUENCE [LARGE SCALE GENOMIC DNA]</scope>
    <source>
        <strain evidence="3">24T</strain>
    </source>
</reference>
<protein>
    <submittedName>
        <fullName evidence="3">Transferase</fullName>
    </submittedName>
</protein>
<dbReference type="SUPFAM" id="SSF53335">
    <property type="entry name" value="S-adenosyl-L-methionine-dependent methyltransferases"/>
    <property type="match status" value="1"/>
</dbReference>
<organism evidence="3 4">
    <name type="scientific">Mycobacterium vicinigordonae</name>
    <dbReference type="NCBI Taxonomy" id="1719132"/>
    <lineage>
        <taxon>Bacteria</taxon>
        <taxon>Bacillati</taxon>
        <taxon>Actinomycetota</taxon>
        <taxon>Actinomycetes</taxon>
        <taxon>Mycobacteriales</taxon>
        <taxon>Mycobacteriaceae</taxon>
        <taxon>Mycobacterium</taxon>
    </lineage>
</organism>
<dbReference type="InterPro" id="IPR013630">
    <property type="entry name" value="Methyltransf_Zn-bd_dom_put"/>
</dbReference>
<accession>A0A7D6E4G3</accession>
<dbReference type="KEGG" id="mgor:H0P51_22990"/>
<gene>
    <name evidence="3" type="ORF">H0P51_22990</name>
</gene>
<dbReference type="GO" id="GO:0016740">
    <property type="term" value="F:transferase activity"/>
    <property type="evidence" value="ECO:0007669"/>
    <property type="project" value="UniProtKB-KW"/>
</dbReference>
<evidence type="ECO:0000259" key="1">
    <source>
        <dbReference type="Pfam" id="PF08421"/>
    </source>
</evidence>
<dbReference type="Pfam" id="PF08484">
    <property type="entry name" value="Methyltransf_14"/>
    <property type="match status" value="1"/>
</dbReference>
<keyword evidence="4" id="KW-1185">Reference proteome</keyword>
<dbReference type="InterPro" id="IPR038576">
    <property type="entry name" value="Methyltransf_Zn-bd_dom_put_sf"/>
</dbReference>
<dbReference type="Gene3D" id="6.20.50.110">
    <property type="entry name" value="Methyltransferase, zinc-binding domain"/>
    <property type="match status" value="1"/>
</dbReference>
<feature type="domain" description="C-methyltransferase" evidence="2">
    <location>
        <begin position="205"/>
        <end position="347"/>
    </location>
</feature>
<dbReference type="EMBL" id="CP059165">
    <property type="protein sequence ID" value="QLL06563.1"/>
    <property type="molecule type" value="Genomic_DNA"/>
</dbReference>
<feature type="domain" description="Methyltransferase putative zinc binding" evidence="1">
    <location>
        <begin position="4"/>
        <end position="58"/>
    </location>
</feature>
<dbReference type="Gene3D" id="3.40.50.720">
    <property type="entry name" value="NAD(P)-binding Rossmann-like Domain"/>
    <property type="match status" value="1"/>
</dbReference>
<dbReference type="InterPro" id="IPR013691">
    <property type="entry name" value="MeTrfase_14"/>
</dbReference>
<dbReference type="AlphaFoldDB" id="A0A7D6E4G3"/>
<dbReference type="Gene3D" id="3.40.50.150">
    <property type="entry name" value="Vaccinia Virus protein VP39"/>
    <property type="match status" value="1"/>
</dbReference>
<evidence type="ECO:0000313" key="3">
    <source>
        <dbReference type="EMBL" id="QLL06563.1"/>
    </source>
</evidence>
<proteinExistence type="predicted"/>
<keyword evidence="3" id="KW-0808">Transferase</keyword>
<name>A0A7D6E4G3_9MYCO</name>
<evidence type="ECO:0000259" key="2">
    <source>
        <dbReference type="Pfam" id="PF08484"/>
    </source>
</evidence>
<sequence length="365" mass="39940">MNGCRACGKRGLTRVLDLGNVPAADHFPLLSEPIDPRETAHELAMDLCGSCGLAQLADDDTITEEPRGVEPQALRDQAADAVQRVADRGWLRGRTVREFGSPHGGTWLPLLAERGMAQAEVADLVLDSFGVMHEADQRASFELRAKVTAPGGVLLVQFPSLQAMIEQGQWNSLRHGHFGYYSLTAMTNLLRAVGMSVATAWQFDLYGGTFLVAAVHGHVEPDQYVHDILAREREFGVMQPEVLRRMQRAVDAHAAQLRAWLAAQSDQGRTVYGYAAGSRVPALFSIAKVDRRLVMAVADGSAAKQGRRLPGTDIAIISPEQLIAADPDRVLLTLPDLYGELQQQYPQFAGRWWVDNGPLQSQNSL</sequence>
<dbReference type="Pfam" id="PF08421">
    <property type="entry name" value="Methyltransf_13"/>
    <property type="match status" value="1"/>
</dbReference>
<dbReference type="Proteomes" id="UP000510682">
    <property type="component" value="Chromosome"/>
</dbReference>
<reference evidence="3" key="2">
    <citation type="submission" date="2020-07" db="EMBL/GenBank/DDBJ databases">
        <authorList>
            <person name="Yu X."/>
        </authorList>
    </citation>
    <scope>NUCLEOTIDE SEQUENCE [LARGE SCALE GENOMIC DNA]</scope>
    <source>
        <strain evidence="3">24T</strain>
    </source>
</reference>
<evidence type="ECO:0000313" key="4">
    <source>
        <dbReference type="Proteomes" id="UP000510682"/>
    </source>
</evidence>